<reference evidence="2 3" key="1">
    <citation type="submission" date="2018-11" db="EMBL/GenBank/DDBJ databases">
        <title>Genome sequencing of Paenibacillus lentus DSM25539(T).</title>
        <authorList>
            <person name="Kook J.-K."/>
            <person name="Park S.-N."/>
            <person name="Lim Y.K."/>
        </authorList>
    </citation>
    <scope>NUCLEOTIDE SEQUENCE [LARGE SCALE GENOMIC DNA]</scope>
    <source>
        <strain evidence="2 3">DSM 25539</strain>
    </source>
</reference>
<protein>
    <recommendedName>
        <fullName evidence="1">PAS fold-4 domain-containing protein</fullName>
    </recommendedName>
</protein>
<dbReference type="RefSeq" id="WP_125084484.1">
    <property type="nucleotide sequence ID" value="NZ_CP034248.1"/>
</dbReference>
<gene>
    <name evidence="2" type="ORF">EIM92_20885</name>
</gene>
<dbReference type="InterPro" id="IPR000014">
    <property type="entry name" value="PAS"/>
</dbReference>
<dbReference type="Proteomes" id="UP000273145">
    <property type="component" value="Chromosome"/>
</dbReference>
<evidence type="ECO:0000313" key="2">
    <source>
        <dbReference type="EMBL" id="AZK48326.1"/>
    </source>
</evidence>
<sequence>MTHDSTLWILAAQSLNQALAITDAQGTIQHVNPTWTSKAIQLGLSPLWDRPGINLIEFLNHPDSREICPHAPMFLAQLSNILHGDCAFYSKEFHLHLSLSQEPIWFQLEVIPLIEQHSSLISGVVLSCIDMTRYKRFELQLVEIISQIRTLRGLLPICAVCKRIKDEGNHWDEIENFLIKNTHAEFTHDICPDCIRVLYPKYSSFLDQSDTE</sequence>
<evidence type="ECO:0000259" key="1">
    <source>
        <dbReference type="Pfam" id="PF08448"/>
    </source>
</evidence>
<dbReference type="SUPFAM" id="SSF55785">
    <property type="entry name" value="PYP-like sensor domain (PAS domain)"/>
    <property type="match status" value="1"/>
</dbReference>
<dbReference type="EMBL" id="CP034248">
    <property type="protein sequence ID" value="AZK48326.1"/>
    <property type="molecule type" value="Genomic_DNA"/>
</dbReference>
<dbReference type="InterPro" id="IPR035965">
    <property type="entry name" value="PAS-like_dom_sf"/>
</dbReference>
<evidence type="ECO:0000313" key="3">
    <source>
        <dbReference type="Proteomes" id="UP000273145"/>
    </source>
</evidence>
<dbReference type="OrthoDB" id="2645267at2"/>
<name>A0A3Q8S680_9BACL</name>
<dbReference type="AlphaFoldDB" id="A0A3Q8S680"/>
<dbReference type="InterPro" id="IPR013656">
    <property type="entry name" value="PAS_4"/>
</dbReference>
<accession>A0A3Q8S680</accession>
<dbReference type="Pfam" id="PF08448">
    <property type="entry name" value="PAS_4"/>
    <property type="match status" value="1"/>
</dbReference>
<organism evidence="2 3">
    <name type="scientific">Paenibacillus lentus</name>
    <dbReference type="NCBI Taxonomy" id="1338368"/>
    <lineage>
        <taxon>Bacteria</taxon>
        <taxon>Bacillati</taxon>
        <taxon>Bacillota</taxon>
        <taxon>Bacilli</taxon>
        <taxon>Bacillales</taxon>
        <taxon>Paenibacillaceae</taxon>
        <taxon>Paenibacillus</taxon>
    </lineage>
</organism>
<keyword evidence="3" id="KW-1185">Reference proteome</keyword>
<dbReference type="CDD" id="cd00130">
    <property type="entry name" value="PAS"/>
    <property type="match status" value="1"/>
</dbReference>
<feature type="domain" description="PAS fold-4" evidence="1">
    <location>
        <begin position="14"/>
        <end position="133"/>
    </location>
</feature>
<proteinExistence type="predicted"/>
<dbReference type="KEGG" id="plen:EIM92_20885"/>
<dbReference type="Gene3D" id="3.30.450.20">
    <property type="entry name" value="PAS domain"/>
    <property type="match status" value="1"/>
</dbReference>